<evidence type="ECO:0000256" key="9">
    <source>
        <dbReference type="SAM" id="SignalP"/>
    </source>
</evidence>
<reference evidence="12" key="1">
    <citation type="journal article" date="2009" name="Nature">
        <title>Genome sequence and analysis of the Irish potato famine pathogen Phytophthora infestans.</title>
        <authorList>
            <consortium name="The Broad Institute Genome Sequencing Platform"/>
            <person name="Haas B.J."/>
            <person name="Kamoun S."/>
            <person name="Zody M.C."/>
            <person name="Jiang R.H."/>
            <person name="Handsaker R.E."/>
            <person name="Cano L.M."/>
            <person name="Grabherr M."/>
            <person name="Kodira C.D."/>
            <person name="Raffaele S."/>
            <person name="Torto-Alalibo T."/>
            <person name="Bozkurt T.O."/>
            <person name="Ah-Fong A.M."/>
            <person name="Alvarado L."/>
            <person name="Anderson V.L."/>
            <person name="Armstrong M.R."/>
            <person name="Avrova A."/>
            <person name="Baxter L."/>
            <person name="Beynon J."/>
            <person name="Boevink P.C."/>
            <person name="Bollmann S.R."/>
            <person name="Bos J.I."/>
            <person name="Bulone V."/>
            <person name="Cai G."/>
            <person name="Cakir C."/>
            <person name="Carrington J.C."/>
            <person name="Chawner M."/>
            <person name="Conti L."/>
            <person name="Costanzo S."/>
            <person name="Ewan R."/>
            <person name="Fahlgren N."/>
            <person name="Fischbach M.A."/>
            <person name="Fugelstad J."/>
            <person name="Gilroy E.M."/>
            <person name="Gnerre S."/>
            <person name="Green P.J."/>
            <person name="Grenville-Briggs L.J."/>
            <person name="Griffith J."/>
            <person name="Grunwald N.J."/>
            <person name="Horn K."/>
            <person name="Horner N.R."/>
            <person name="Hu C.H."/>
            <person name="Huitema E."/>
            <person name="Jeong D.H."/>
            <person name="Jones A.M."/>
            <person name="Jones J.D."/>
            <person name="Jones R.W."/>
            <person name="Karlsson E.K."/>
            <person name="Kunjeti S.G."/>
            <person name="Lamour K."/>
            <person name="Liu Z."/>
            <person name="Ma L."/>
            <person name="Maclean D."/>
            <person name="Chibucos M.C."/>
            <person name="McDonald H."/>
            <person name="McWalters J."/>
            <person name="Meijer H.J."/>
            <person name="Morgan W."/>
            <person name="Morris P.F."/>
            <person name="Munro C.A."/>
            <person name="O'Neill K."/>
            <person name="Ospina-Giraldo M."/>
            <person name="Pinzon A."/>
            <person name="Pritchard L."/>
            <person name="Ramsahoye B."/>
            <person name="Ren Q."/>
            <person name="Restrepo S."/>
            <person name="Roy S."/>
            <person name="Sadanandom A."/>
            <person name="Savidor A."/>
            <person name="Schornack S."/>
            <person name="Schwartz D.C."/>
            <person name="Schumann U.D."/>
            <person name="Schwessinger B."/>
            <person name="Seyer L."/>
            <person name="Sharpe T."/>
            <person name="Silvar C."/>
            <person name="Song J."/>
            <person name="Studholme D.J."/>
            <person name="Sykes S."/>
            <person name="Thines M."/>
            <person name="van de Vondervoort P.J."/>
            <person name="Phuntumart V."/>
            <person name="Wawra S."/>
            <person name="Weide R."/>
            <person name="Win J."/>
            <person name="Young C."/>
            <person name="Zhou S."/>
            <person name="Fry W."/>
            <person name="Meyers B.C."/>
            <person name="van West P."/>
            <person name="Ristaino J."/>
            <person name="Govers F."/>
            <person name="Birch P.R."/>
            <person name="Whisson S.C."/>
            <person name="Judelson H.S."/>
            <person name="Nusbaum C."/>
        </authorList>
    </citation>
    <scope>NUCLEOTIDE SEQUENCE [LARGE SCALE GENOMIC DNA]</scope>
    <source>
        <strain evidence="12">T30-4</strain>
    </source>
</reference>
<keyword evidence="4 8" id="KW-0720">Serine protease</keyword>
<evidence type="ECO:0000256" key="1">
    <source>
        <dbReference type="ARBA" id="ARBA00011073"/>
    </source>
</evidence>
<evidence type="ECO:0000256" key="5">
    <source>
        <dbReference type="ARBA" id="ARBA00023529"/>
    </source>
</evidence>
<dbReference type="GO" id="GO:0006508">
    <property type="term" value="P:proteolysis"/>
    <property type="evidence" value="ECO:0007669"/>
    <property type="project" value="UniProtKB-KW"/>
</dbReference>
<dbReference type="EC" id="3.4.21.62" evidence="6"/>
<dbReference type="AlphaFoldDB" id="D0NHI3"/>
<evidence type="ECO:0000256" key="4">
    <source>
        <dbReference type="ARBA" id="ARBA00022825"/>
    </source>
</evidence>
<protein>
    <recommendedName>
        <fullName evidence="6">subtilisin</fullName>
        <ecNumber evidence="6">3.4.21.62</ecNumber>
    </recommendedName>
</protein>
<feature type="active site" description="Charge relay system" evidence="7 8">
    <location>
        <position position="410"/>
    </location>
</feature>
<dbReference type="PANTHER" id="PTHR43806">
    <property type="entry name" value="PEPTIDASE S8"/>
    <property type="match status" value="1"/>
</dbReference>
<dbReference type="VEuPathDB" id="FungiDB:PITG_11909"/>
<feature type="active site" description="Charge relay system" evidence="7 8">
    <location>
        <position position="240"/>
    </location>
</feature>
<evidence type="ECO:0000313" key="11">
    <source>
        <dbReference type="EMBL" id="EEY58908.1"/>
    </source>
</evidence>
<dbReference type="KEGG" id="pif:PITG_11909"/>
<name>D0NHI3_PHYIT</name>
<dbReference type="Gene3D" id="3.40.50.200">
    <property type="entry name" value="Peptidase S8/S53 domain"/>
    <property type="match status" value="1"/>
</dbReference>
<comment type="catalytic activity">
    <reaction evidence="5">
        <text>Hydrolysis of proteins with broad specificity for peptide bonds, and a preference for a large uncharged residue in P1. Hydrolyzes peptide amides.</text>
        <dbReference type="EC" id="3.4.21.62"/>
    </reaction>
</comment>
<keyword evidence="2 8" id="KW-0645">Protease</keyword>
<keyword evidence="9" id="KW-0732">Signal</keyword>
<dbReference type="OrthoDB" id="2015864at2759"/>
<dbReference type="HOGENOM" id="CLU_011263_7_3_1"/>
<evidence type="ECO:0000256" key="3">
    <source>
        <dbReference type="ARBA" id="ARBA00022801"/>
    </source>
</evidence>
<dbReference type="EMBL" id="DS028138">
    <property type="protein sequence ID" value="EEY58908.1"/>
    <property type="molecule type" value="Genomic_DNA"/>
</dbReference>
<evidence type="ECO:0000256" key="2">
    <source>
        <dbReference type="ARBA" id="ARBA00022670"/>
    </source>
</evidence>
<dbReference type="Pfam" id="PF00082">
    <property type="entry name" value="Peptidase_S8"/>
    <property type="match status" value="1"/>
</dbReference>
<dbReference type="InterPro" id="IPR050131">
    <property type="entry name" value="Peptidase_S8_subtilisin-like"/>
</dbReference>
<accession>D0NHI3</accession>
<keyword evidence="12" id="KW-1185">Reference proteome</keyword>
<feature type="domain" description="Peptidase S8/S53" evidence="10">
    <location>
        <begin position="195"/>
        <end position="444"/>
    </location>
</feature>
<comment type="similarity">
    <text evidence="1 8">Belongs to the peptidase S8 family.</text>
</comment>
<evidence type="ECO:0000256" key="6">
    <source>
        <dbReference type="ARBA" id="ARBA00023619"/>
    </source>
</evidence>
<sequence length="536" mass="56216">MARLKVASFLLVATMLSIVVSGAQTGLLGNILTTVGTVTSNTVSSLVETVGNLPFDQNKCIIVMKENPKPILDVVANNSTAIWTEDQRVQNIQNIVDALKQHAAQSQSSVTNLLQAAGVQFTSNWITNTIVVLDCPLNLIEQILALVSVKKVIYDLIITLDPPQPTADSPSNTATAGWGATKIKATDVWATSNTGQGIVVGTIDTGVRATHETLVNNWIGSYGWYDPAQKTATPFDANGHGTHTMATIVGGKGVGIAPGAKWMSCKACSSSCSLSLMNQCAQFMLCPTDTNGNNCNPAKAPHIVSNSWGTGQGMTYFQPMIDAWSAARIIPIFSAGNSGANGCSSVVSPGDSAKVFSVGATDTSDALGSFSSIGPAVNGLVKPDFIAPGVSVRSAWNGNSADYMSLSGTSMAAPHLAGTIALALSARPGFCFDTMKEVLMSSTDRSLPSTPLTCGGISDTIFPNNEAGTSLPSTGEADMPMLIFFMTTTKLIALRAPNVKNMFSTFKLSSGSDLENMIVKTEVRIEPIELMNRITA</sequence>
<dbReference type="GO" id="GO:0004252">
    <property type="term" value="F:serine-type endopeptidase activity"/>
    <property type="evidence" value="ECO:0007669"/>
    <property type="project" value="UniProtKB-UniRule"/>
</dbReference>
<dbReference type="PRINTS" id="PR00723">
    <property type="entry name" value="SUBTILISIN"/>
</dbReference>
<evidence type="ECO:0000256" key="7">
    <source>
        <dbReference type="PIRSR" id="PIRSR615500-1"/>
    </source>
</evidence>
<feature type="chain" id="PRO_5003013370" description="subtilisin" evidence="9">
    <location>
        <begin position="23"/>
        <end position="536"/>
    </location>
</feature>
<dbReference type="OMA" id="MINTCAQ"/>
<dbReference type="InParanoid" id="D0NHI3"/>
<dbReference type="InterPro" id="IPR036852">
    <property type="entry name" value="Peptidase_S8/S53_dom_sf"/>
</dbReference>
<keyword evidence="3 8" id="KW-0378">Hydrolase</keyword>
<feature type="active site" description="Charge relay system" evidence="7 8">
    <location>
        <position position="204"/>
    </location>
</feature>
<proteinExistence type="inferred from homology"/>
<dbReference type="InterPro" id="IPR000209">
    <property type="entry name" value="Peptidase_S8/S53_dom"/>
</dbReference>
<organism evidence="11 12">
    <name type="scientific">Phytophthora infestans (strain T30-4)</name>
    <name type="common">Potato late blight agent</name>
    <dbReference type="NCBI Taxonomy" id="403677"/>
    <lineage>
        <taxon>Eukaryota</taxon>
        <taxon>Sar</taxon>
        <taxon>Stramenopiles</taxon>
        <taxon>Oomycota</taxon>
        <taxon>Peronosporomycetes</taxon>
        <taxon>Peronosporales</taxon>
        <taxon>Peronosporaceae</taxon>
        <taxon>Phytophthora</taxon>
    </lineage>
</organism>
<dbReference type="PANTHER" id="PTHR43806:SF67">
    <property type="entry name" value="EGF-LIKE DOMAIN-CONTAINING PROTEIN"/>
    <property type="match status" value="1"/>
</dbReference>
<evidence type="ECO:0000313" key="12">
    <source>
        <dbReference type="Proteomes" id="UP000006643"/>
    </source>
</evidence>
<dbReference type="Proteomes" id="UP000006643">
    <property type="component" value="Unassembled WGS sequence"/>
</dbReference>
<dbReference type="SUPFAM" id="SSF52743">
    <property type="entry name" value="Subtilisin-like"/>
    <property type="match status" value="1"/>
</dbReference>
<dbReference type="PROSITE" id="PS51892">
    <property type="entry name" value="SUBTILASE"/>
    <property type="match status" value="1"/>
</dbReference>
<evidence type="ECO:0000259" key="10">
    <source>
        <dbReference type="Pfam" id="PF00082"/>
    </source>
</evidence>
<feature type="signal peptide" evidence="9">
    <location>
        <begin position="1"/>
        <end position="22"/>
    </location>
</feature>
<dbReference type="InterPro" id="IPR015500">
    <property type="entry name" value="Peptidase_S8_subtilisin-rel"/>
</dbReference>
<dbReference type="eggNOG" id="KOG1153">
    <property type="taxonomic scope" value="Eukaryota"/>
</dbReference>
<evidence type="ECO:0000256" key="8">
    <source>
        <dbReference type="PROSITE-ProRule" id="PRU01240"/>
    </source>
</evidence>
<dbReference type="GeneID" id="9470906"/>
<gene>
    <name evidence="11" type="ORF">PITG_11909</name>
</gene>
<dbReference type="RefSeq" id="XP_002901381.1">
    <property type="nucleotide sequence ID" value="XM_002901335.1"/>
</dbReference>